<dbReference type="AlphaFoldDB" id="A0A072TFA6"/>
<protein>
    <submittedName>
        <fullName evidence="1 2">Uncharacterized protein</fullName>
    </submittedName>
</protein>
<dbReference type="EnsemblPlants" id="KEH16062">
    <property type="protein sequence ID" value="KEH16062"/>
    <property type="gene ID" value="MTR_0351s0020"/>
</dbReference>
<reference evidence="1 3" key="2">
    <citation type="journal article" date="2014" name="BMC Genomics">
        <title>An improved genome release (version Mt4.0) for the model legume Medicago truncatula.</title>
        <authorList>
            <person name="Tang H."/>
            <person name="Krishnakumar V."/>
            <person name="Bidwell S."/>
            <person name="Rosen B."/>
            <person name="Chan A."/>
            <person name="Zhou S."/>
            <person name="Gentzbittel L."/>
            <person name="Childs K.L."/>
            <person name="Yandell M."/>
            <person name="Gundlach H."/>
            <person name="Mayer K.F."/>
            <person name="Schwartz D.C."/>
            <person name="Town C.D."/>
        </authorList>
    </citation>
    <scope>GENOME REANNOTATION</scope>
    <source>
        <strain evidence="1">A17</strain>
        <strain evidence="2 3">cv. Jemalong A17</strain>
    </source>
</reference>
<dbReference type="Proteomes" id="UP000002051">
    <property type="component" value="Unassembled WGS sequence"/>
</dbReference>
<evidence type="ECO:0000313" key="2">
    <source>
        <dbReference type="EnsemblPlants" id="KEH16062"/>
    </source>
</evidence>
<accession>A0A072TFA6</accession>
<dbReference type="HOGENOM" id="CLU_2430492_0_0_1"/>
<reference evidence="1 3" key="1">
    <citation type="journal article" date="2011" name="Nature">
        <title>The Medicago genome provides insight into the evolution of rhizobial symbioses.</title>
        <authorList>
            <person name="Young N.D."/>
            <person name="Debelle F."/>
            <person name="Oldroyd G.E."/>
            <person name="Geurts R."/>
            <person name="Cannon S.B."/>
            <person name="Udvardi M.K."/>
            <person name="Benedito V.A."/>
            <person name="Mayer K.F."/>
            <person name="Gouzy J."/>
            <person name="Schoof H."/>
            <person name="Van de Peer Y."/>
            <person name="Proost S."/>
            <person name="Cook D.R."/>
            <person name="Meyers B.C."/>
            <person name="Spannagl M."/>
            <person name="Cheung F."/>
            <person name="De Mita S."/>
            <person name="Krishnakumar V."/>
            <person name="Gundlach H."/>
            <person name="Zhou S."/>
            <person name="Mudge J."/>
            <person name="Bharti A.K."/>
            <person name="Murray J.D."/>
            <person name="Naoumkina M.A."/>
            <person name="Rosen B."/>
            <person name="Silverstein K.A."/>
            <person name="Tang H."/>
            <person name="Rombauts S."/>
            <person name="Zhao P.X."/>
            <person name="Zhou P."/>
            <person name="Barbe V."/>
            <person name="Bardou P."/>
            <person name="Bechner M."/>
            <person name="Bellec A."/>
            <person name="Berger A."/>
            <person name="Berges H."/>
            <person name="Bidwell S."/>
            <person name="Bisseling T."/>
            <person name="Choisne N."/>
            <person name="Couloux A."/>
            <person name="Denny R."/>
            <person name="Deshpande S."/>
            <person name="Dai X."/>
            <person name="Doyle J.J."/>
            <person name="Dudez A.M."/>
            <person name="Farmer A.D."/>
            <person name="Fouteau S."/>
            <person name="Franken C."/>
            <person name="Gibelin C."/>
            <person name="Gish J."/>
            <person name="Goldstein S."/>
            <person name="Gonzalez A.J."/>
            <person name="Green P.J."/>
            <person name="Hallab A."/>
            <person name="Hartog M."/>
            <person name="Hua A."/>
            <person name="Humphray S.J."/>
            <person name="Jeong D.H."/>
            <person name="Jing Y."/>
            <person name="Jocker A."/>
            <person name="Kenton S.M."/>
            <person name="Kim D.J."/>
            <person name="Klee K."/>
            <person name="Lai H."/>
            <person name="Lang C."/>
            <person name="Lin S."/>
            <person name="Macmil S.L."/>
            <person name="Magdelenat G."/>
            <person name="Matthews L."/>
            <person name="McCorrison J."/>
            <person name="Monaghan E.L."/>
            <person name="Mun J.H."/>
            <person name="Najar F.Z."/>
            <person name="Nicholson C."/>
            <person name="Noirot C."/>
            <person name="O'Bleness M."/>
            <person name="Paule C.R."/>
            <person name="Poulain J."/>
            <person name="Prion F."/>
            <person name="Qin B."/>
            <person name="Qu C."/>
            <person name="Retzel E.F."/>
            <person name="Riddle C."/>
            <person name="Sallet E."/>
            <person name="Samain S."/>
            <person name="Samson N."/>
            <person name="Sanders I."/>
            <person name="Saurat O."/>
            <person name="Scarpelli C."/>
            <person name="Schiex T."/>
            <person name="Segurens B."/>
            <person name="Severin A.J."/>
            <person name="Sherrier D.J."/>
            <person name="Shi R."/>
            <person name="Sims S."/>
            <person name="Singer S.R."/>
            <person name="Sinharoy S."/>
            <person name="Sterck L."/>
            <person name="Viollet A."/>
            <person name="Wang B.B."/>
            <person name="Wang K."/>
            <person name="Wang M."/>
            <person name="Wang X."/>
            <person name="Warfsmann J."/>
            <person name="Weissenbach J."/>
            <person name="White D.D."/>
            <person name="White J.D."/>
            <person name="Wiley G.B."/>
            <person name="Wincker P."/>
            <person name="Xing Y."/>
            <person name="Yang L."/>
            <person name="Yao Z."/>
            <person name="Ying F."/>
            <person name="Zhai J."/>
            <person name="Zhou L."/>
            <person name="Zuber A."/>
            <person name="Denarie J."/>
            <person name="Dixon R.A."/>
            <person name="May G.D."/>
            <person name="Schwartz D.C."/>
            <person name="Rogers J."/>
            <person name="Quetier F."/>
            <person name="Town C.D."/>
            <person name="Roe B.A."/>
        </authorList>
    </citation>
    <scope>NUCLEOTIDE SEQUENCE [LARGE SCALE GENOMIC DNA]</scope>
    <source>
        <strain evidence="1">A17</strain>
        <strain evidence="2 3">cv. Jemalong A17</strain>
    </source>
</reference>
<evidence type="ECO:0000313" key="1">
    <source>
        <dbReference type="EMBL" id="KEH16062.1"/>
    </source>
</evidence>
<gene>
    <name evidence="1" type="ORF">MTR_0351s0020</name>
</gene>
<proteinExistence type="predicted"/>
<name>A0A072TFA6_MEDTR</name>
<organism evidence="1 3">
    <name type="scientific">Medicago truncatula</name>
    <name type="common">Barrel medic</name>
    <name type="synonym">Medicago tribuloides</name>
    <dbReference type="NCBI Taxonomy" id="3880"/>
    <lineage>
        <taxon>Eukaryota</taxon>
        <taxon>Viridiplantae</taxon>
        <taxon>Streptophyta</taxon>
        <taxon>Embryophyta</taxon>
        <taxon>Tracheophyta</taxon>
        <taxon>Spermatophyta</taxon>
        <taxon>Magnoliopsida</taxon>
        <taxon>eudicotyledons</taxon>
        <taxon>Gunneridae</taxon>
        <taxon>Pentapetalae</taxon>
        <taxon>rosids</taxon>
        <taxon>fabids</taxon>
        <taxon>Fabales</taxon>
        <taxon>Fabaceae</taxon>
        <taxon>Papilionoideae</taxon>
        <taxon>50 kb inversion clade</taxon>
        <taxon>NPAAA clade</taxon>
        <taxon>Hologalegina</taxon>
        <taxon>IRL clade</taxon>
        <taxon>Trifolieae</taxon>
        <taxon>Medicago</taxon>
    </lineage>
</organism>
<evidence type="ECO:0000313" key="3">
    <source>
        <dbReference type="Proteomes" id="UP000002051"/>
    </source>
</evidence>
<reference evidence="2" key="3">
    <citation type="submission" date="2015-06" db="UniProtKB">
        <authorList>
            <consortium name="EnsemblPlants"/>
        </authorList>
    </citation>
    <scope>IDENTIFICATION</scope>
    <source>
        <strain evidence="2">cv. Jemalong A17</strain>
    </source>
</reference>
<sequence>MIILMEHDTDHEAHKSNCQSSLERAIDTERIFDGLSLEAKERGFGADLVRKYEDLKTKIYLPQVRNLARPVLGLARPCHTPELLLLLLLRF</sequence>
<keyword evidence="3" id="KW-1185">Reference proteome</keyword>
<dbReference type="EMBL" id="KL403076">
    <property type="protein sequence ID" value="KEH16062.1"/>
    <property type="molecule type" value="Genomic_DNA"/>
</dbReference>